<reference evidence="10" key="1">
    <citation type="journal article" date="2019" name="Int. J. Syst. Evol. Microbiol.">
        <title>The Global Catalogue of Microorganisms (GCM) 10K type strain sequencing project: providing services to taxonomists for standard genome sequencing and annotation.</title>
        <authorList>
            <consortium name="The Broad Institute Genomics Platform"/>
            <consortium name="The Broad Institute Genome Sequencing Center for Infectious Disease"/>
            <person name="Wu L."/>
            <person name="Ma J."/>
        </authorList>
    </citation>
    <scope>NUCLEOTIDE SEQUENCE [LARGE SCALE GENOMIC DNA]</scope>
    <source>
        <strain evidence="10">CGMCC 1.16031</strain>
    </source>
</reference>
<feature type="transmembrane region" description="Helical" evidence="8">
    <location>
        <begin position="231"/>
        <end position="249"/>
    </location>
</feature>
<keyword evidence="10" id="KW-1185">Reference proteome</keyword>
<protein>
    <recommendedName>
        <fullName evidence="8">Probable membrane transporter protein</fullName>
    </recommendedName>
</protein>
<evidence type="ECO:0000313" key="9">
    <source>
        <dbReference type="EMBL" id="MFC6439232.1"/>
    </source>
</evidence>
<dbReference type="InterPro" id="IPR002781">
    <property type="entry name" value="TM_pro_TauE-like"/>
</dbReference>
<keyword evidence="6 8" id="KW-1133">Transmembrane helix</keyword>
<dbReference type="PANTHER" id="PTHR30269">
    <property type="entry name" value="TRANSMEMBRANE PROTEIN YFCA"/>
    <property type="match status" value="1"/>
</dbReference>
<comment type="caution">
    <text evidence="9">The sequence shown here is derived from an EMBL/GenBank/DDBJ whole genome shotgun (WGS) entry which is preliminary data.</text>
</comment>
<evidence type="ECO:0000256" key="8">
    <source>
        <dbReference type="RuleBase" id="RU363041"/>
    </source>
</evidence>
<evidence type="ECO:0000256" key="6">
    <source>
        <dbReference type="ARBA" id="ARBA00022989"/>
    </source>
</evidence>
<gene>
    <name evidence="9" type="ORF">ACFP85_03605</name>
</gene>
<keyword evidence="5 8" id="KW-0812">Transmembrane</keyword>
<accession>A0ABW1XJC0</accession>
<evidence type="ECO:0000256" key="7">
    <source>
        <dbReference type="ARBA" id="ARBA00023136"/>
    </source>
</evidence>
<keyword evidence="7 8" id="KW-0472">Membrane</keyword>
<keyword evidence="4 8" id="KW-1003">Cell membrane</keyword>
<comment type="subcellular location">
    <subcellularLocation>
        <location evidence="1 8">Cell membrane</location>
        <topology evidence="1 8">Multi-pass membrane protein</topology>
    </subcellularLocation>
</comment>
<feature type="transmembrane region" description="Helical" evidence="8">
    <location>
        <begin position="132"/>
        <end position="149"/>
    </location>
</feature>
<evidence type="ECO:0000256" key="4">
    <source>
        <dbReference type="ARBA" id="ARBA00022475"/>
    </source>
</evidence>
<evidence type="ECO:0000313" key="10">
    <source>
        <dbReference type="Proteomes" id="UP001596364"/>
    </source>
</evidence>
<proteinExistence type="inferred from homology"/>
<comment type="similarity">
    <text evidence="2 8">Belongs to the 4-toluene sulfonate uptake permease (TSUP) (TC 2.A.102) family.</text>
</comment>
<dbReference type="Proteomes" id="UP001596364">
    <property type="component" value="Unassembled WGS sequence"/>
</dbReference>
<name>A0ABW1XJC0_9ALTE</name>
<organism evidence="9 10">
    <name type="scientific">Pseudobowmanella zhangzhouensis</name>
    <dbReference type="NCBI Taxonomy" id="1537679"/>
    <lineage>
        <taxon>Bacteria</taxon>
        <taxon>Pseudomonadati</taxon>
        <taxon>Pseudomonadota</taxon>
        <taxon>Gammaproteobacteria</taxon>
        <taxon>Alteromonadales</taxon>
        <taxon>Alteromonadaceae</taxon>
    </lineage>
</organism>
<feature type="transmembrane region" description="Helical" evidence="8">
    <location>
        <begin position="70"/>
        <end position="95"/>
    </location>
</feature>
<dbReference type="InterPro" id="IPR052017">
    <property type="entry name" value="TSUP"/>
</dbReference>
<sequence length="251" mass="26502">MLEVTPQLVLYLSLLAVVAGFIDSIGGGGGLISIPVLIMAGLTPAQALATNKLQAIFGKISAVRFFTRHGLIQLSGVKLPLLLCFMASAFGAYLIQQIPSQHLQSIVPWLIAGVALYVLFSPRLTDMDTQQRISLGLYGLIIVPLLAFYDGFFGPASGSFFAISLIALLGFHTAKATAYAKLFLLVSNAAALGAFILGGQVVWSIGLGMACGQWVGARYGSELVYLKGSKIVKPALVLVSLTLVTKMLLIG</sequence>
<dbReference type="Pfam" id="PF01925">
    <property type="entry name" value="TauE"/>
    <property type="match status" value="1"/>
</dbReference>
<feature type="transmembrane region" description="Helical" evidence="8">
    <location>
        <begin position="183"/>
        <end position="205"/>
    </location>
</feature>
<evidence type="ECO:0000256" key="1">
    <source>
        <dbReference type="ARBA" id="ARBA00004651"/>
    </source>
</evidence>
<evidence type="ECO:0000256" key="2">
    <source>
        <dbReference type="ARBA" id="ARBA00009142"/>
    </source>
</evidence>
<keyword evidence="3" id="KW-0813">Transport</keyword>
<evidence type="ECO:0000256" key="3">
    <source>
        <dbReference type="ARBA" id="ARBA00022448"/>
    </source>
</evidence>
<feature type="transmembrane region" description="Helical" evidence="8">
    <location>
        <begin position="101"/>
        <end position="120"/>
    </location>
</feature>
<dbReference type="EMBL" id="JBHSUS010000001">
    <property type="protein sequence ID" value="MFC6439232.1"/>
    <property type="molecule type" value="Genomic_DNA"/>
</dbReference>
<dbReference type="RefSeq" id="WP_165490700.1">
    <property type="nucleotide sequence ID" value="NZ_JBHSUS010000001.1"/>
</dbReference>
<evidence type="ECO:0000256" key="5">
    <source>
        <dbReference type="ARBA" id="ARBA00022692"/>
    </source>
</evidence>
<dbReference type="PANTHER" id="PTHR30269:SF0">
    <property type="entry name" value="MEMBRANE TRANSPORTER PROTEIN YFCA-RELATED"/>
    <property type="match status" value="1"/>
</dbReference>